<reference evidence="4" key="1">
    <citation type="submission" date="2019-11" db="EMBL/GenBank/DDBJ databases">
        <title>Bipolaris sorokiniana Genome sequencing.</title>
        <authorList>
            <person name="Wang H."/>
        </authorList>
    </citation>
    <scope>NUCLEOTIDE SEQUENCE</scope>
</reference>
<comment type="similarity">
    <text evidence="1">Belongs to the Necrosis inducing protein (NPP1) family.</text>
</comment>
<dbReference type="Proteomes" id="UP000624244">
    <property type="component" value="Unassembled WGS sequence"/>
</dbReference>
<dbReference type="InterPro" id="IPR008701">
    <property type="entry name" value="NPP1"/>
</dbReference>
<comment type="caution">
    <text evidence="4">The sequence shown here is derived from an EMBL/GenBank/DDBJ whole genome shotgun (WGS) entry which is preliminary data.</text>
</comment>
<dbReference type="Pfam" id="PF05630">
    <property type="entry name" value="NPP1"/>
    <property type="match status" value="1"/>
</dbReference>
<keyword evidence="2" id="KW-0843">Virulence</keyword>
<accession>A0A8H5ZNX6</accession>
<evidence type="ECO:0000256" key="3">
    <source>
        <dbReference type="SAM" id="SignalP"/>
    </source>
</evidence>
<proteinExistence type="inferred from homology"/>
<dbReference type="OMA" id="AHGGWDC"/>
<dbReference type="AlphaFoldDB" id="A0A8H5ZNX6"/>
<dbReference type="EMBL" id="WNKQ01000001">
    <property type="protein sequence ID" value="KAF5853766.1"/>
    <property type="molecule type" value="Genomic_DNA"/>
</dbReference>
<evidence type="ECO:0000256" key="2">
    <source>
        <dbReference type="ARBA" id="ARBA00023026"/>
    </source>
</evidence>
<feature type="signal peptide" evidence="3">
    <location>
        <begin position="1"/>
        <end position="20"/>
    </location>
</feature>
<name>A0A8H5ZNX6_COCSA</name>
<protein>
    <submittedName>
        <fullName evidence="4">Uncharacterized protein</fullName>
    </submittedName>
</protein>
<keyword evidence="3" id="KW-0732">Signal</keyword>
<feature type="chain" id="PRO_5034441394" evidence="3">
    <location>
        <begin position="21"/>
        <end position="238"/>
    </location>
</feature>
<gene>
    <name evidence="4" type="ORF">GGP41_006514</name>
</gene>
<evidence type="ECO:0000313" key="4">
    <source>
        <dbReference type="EMBL" id="KAF5853766.1"/>
    </source>
</evidence>
<organism evidence="4 5">
    <name type="scientific">Cochliobolus sativus</name>
    <name type="common">Common root rot and spot blotch fungus</name>
    <name type="synonym">Bipolaris sorokiniana</name>
    <dbReference type="NCBI Taxonomy" id="45130"/>
    <lineage>
        <taxon>Eukaryota</taxon>
        <taxon>Fungi</taxon>
        <taxon>Dikarya</taxon>
        <taxon>Ascomycota</taxon>
        <taxon>Pezizomycotina</taxon>
        <taxon>Dothideomycetes</taxon>
        <taxon>Pleosporomycetidae</taxon>
        <taxon>Pleosporales</taxon>
        <taxon>Pleosporineae</taxon>
        <taxon>Pleosporaceae</taxon>
        <taxon>Bipolaris</taxon>
    </lineage>
</organism>
<sequence length="238" mass="25090">MLGLRSLPLQLLAVASVVLSSPVSLESRAVIAHDAVVPFPETVPSGLVGQLMLKYKPFLKVFNGCVPFPAVNAAGDTSGGLNPSGGENSGCSSSTGQVYARSTTYNGAFAIMYSWYMPKDSPSGGLGHRHDWENIVVWLSAASTTATIRGVAISAHGDYQKETSPSLQGTRPKIGYRASWPLNHQLIATNDLGGQQPLIAWDSMTAAARNAIQTTDFGAATPSFRDGTFESALAEAFI</sequence>
<evidence type="ECO:0000256" key="1">
    <source>
        <dbReference type="ARBA" id="ARBA00009520"/>
    </source>
</evidence>
<dbReference type="PANTHER" id="PTHR33657">
    <property type="entry name" value="DOMAIN PROTEIN, PUTATIVE (AFU_ORTHOLOGUE AFUA_5G00600)-RELATED"/>
    <property type="match status" value="1"/>
</dbReference>
<dbReference type="PANTHER" id="PTHR33657:SF8">
    <property type="entry name" value="DOMAIN PROTEIN, PUTATIVE (AFU_ORTHOLOGUE AFUA_5G00600)-RELATED"/>
    <property type="match status" value="1"/>
</dbReference>
<evidence type="ECO:0000313" key="5">
    <source>
        <dbReference type="Proteomes" id="UP000624244"/>
    </source>
</evidence>
<dbReference type="PIRSF" id="PIRSF029958">
    <property type="entry name" value="Necrosis-inducing_protein"/>
    <property type="match status" value="1"/>
</dbReference>